<feature type="compositionally biased region" description="Pro residues" evidence="1">
    <location>
        <begin position="124"/>
        <end position="139"/>
    </location>
</feature>
<dbReference type="SUPFAM" id="SSF55797">
    <property type="entry name" value="PR-1-like"/>
    <property type="match status" value="1"/>
</dbReference>
<feature type="region of interest" description="Disordered" evidence="1">
    <location>
        <begin position="105"/>
        <end position="176"/>
    </location>
</feature>
<gene>
    <name evidence="3" type="ORF">OE88DRAFT_123563</name>
</gene>
<dbReference type="OrthoDB" id="337038at2759"/>
<dbReference type="PRINTS" id="PR00837">
    <property type="entry name" value="V5TPXLIKE"/>
</dbReference>
<feature type="compositionally biased region" description="Low complexity" evidence="1">
    <location>
        <begin position="140"/>
        <end position="161"/>
    </location>
</feature>
<dbReference type="Proteomes" id="UP000305948">
    <property type="component" value="Unassembled WGS sequence"/>
</dbReference>
<feature type="compositionally biased region" description="Polar residues" evidence="1">
    <location>
        <begin position="27"/>
        <end position="44"/>
    </location>
</feature>
<dbReference type="STRING" id="5364.A0A5C3NHY8"/>
<evidence type="ECO:0000313" key="3">
    <source>
        <dbReference type="EMBL" id="TFK57344.1"/>
    </source>
</evidence>
<evidence type="ECO:0000259" key="2">
    <source>
        <dbReference type="SMART" id="SM00198"/>
    </source>
</evidence>
<dbReference type="EMBL" id="ML213503">
    <property type="protein sequence ID" value="TFK57344.1"/>
    <property type="molecule type" value="Genomic_DNA"/>
</dbReference>
<feature type="compositionally biased region" description="Low complexity" evidence="1">
    <location>
        <begin position="45"/>
        <end position="92"/>
    </location>
</feature>
<dbReference type="InterPro" id="IPR035940">
    <property type="entry name" value="CAP_sf"/>
</dbReference>
<evidence type="ECO:0000256" key="1">
    <source>
        <dbReference type="SAM" id="MobiDB-lite"/>
    </source>
</evidence>
<feature type="compositionally biased region" description="Low complexity" evidence="1">
    <location>
        <begin position="13"/>
        <end position="26"/>
    </location>
</feature>
<organism evidence="3 4">
    <name type="scientific">Heliocybe sulcata</name>
    <dbReference type="NCBI Taxonomy" id="5364"/>
    <lineage>
        <taxon>Eukaryota</taxon>
        <taxon>Fungi</taxon>
        <taxon>Dikarya</taxon>
        <taxon>Basidiomycota</taxon>
        <taxon>Agaricomycotina</taxon>
        <taxon>Agaricomycetes</taxon>
        <taxon>Gloeophyllales</taxon>
        <taxon>Gloeophyllaceae</taxon>
        <taxon>Heliocybe</taxon>
    </lineage>
</organism>
<feature type="region of interest" description="Disordered" evidence="1">
    <location>
        <begin position="1"/>
        <end position="92"/>
    </location>
</feature>
<sequence length="312" mass="31782">MRYYLKPVESRQRTAQSTPSSSATQTIVAVQSKYTEAPTTTSVRTTLTAPASSSASSSVITNSTTFSNTTTSVRTTSSSSSPTSSSTPTSSSFSLINEAIATSSFSFPPTSTAPPAPTSSSSSTPPPAPSSSSQPPAPKPSASSSSSSQAAPSPSPSSSQGPGSGSGSTSGGDIDQYLSAHNSVRAQHGASALSWSDNLAGKAQQWANGCKFQHSGGSLGPFGENLAAGTGDSYDIAAAVKSWTDEVSEYDPNNPQASHFTQVVWKGSSQVGCALQLCDGIFAASFGKAKYYVCEYSSQGNVIGQFAQNVQV</sequence>
<dbReference type="PANTHER" id="PTHR10334">
    <property type="entry name" value="CYSTEINE-RICH SECRETORY PROTEIN-RELATED"/>
    <property type="match status" value="1"/>
</dbReference>
<reference evidence="3 4" key="1">
    <citation type="journal article" date="2019" name="Nat. Ecol. Evol.">
        <title>Megaphylogeny resolves global patterns of mushroom evolution.</title>
        <authorList>
            <person name="Varga T."/>
            <person name="Krizsan K."/>
            <person name="Foldi C."/>
            <person name="Dima B."/>
            <person name="Sanchez-Garcia M."/>
            <person name="Sanchez-Ramirez S."/>
            <person name="Szollosi G.J."/>
            <person name="Szarkandi J.G."/>
            <person name="Papp V."/>
            <person name="Albert L."/>
            <person name="Andreopoulos W."/>
            <person name="Angelini C."/>
            <person name="Antonin V."/>
            <person name="Barry K.W."/>
            <person name="Bougher N.L."/>
            <person name="Buchanan P."/>
            <person name="Buyck B."/>
            <person name="Bense V."/>
            <person name="Catcheside P."/>
            <person name="Chovatia M."/>
            <person name="Cooper J."/>
            <person name="Damon W."/>
            <person name="Desjardin D."/>
            <person name="Finy P."/>
            <person name="Geml J."/>
            <person name="Haridas S."/>
            <person name="Hughes K."/>
            <person name="Justo A."/>
            <person name="Karasinski D."/>
            <person name="Kautmanova I."/>
            <person name="Kiss B."/>
            <person name="Kocsube S."/>
            <person name="Kotiranta H."/>
            <person name="LaButti K.M."/>
            <person name="Lechner B.E."/>
            <person name="Liimatainen K."/>
            <person name="Lipzen A."/>
            <person name="Lukacs Z."/>
            <person name="Mihaltcheva S."/>
            <person name="Morgado L.N."/>
            <person name="Niskanen T."/>
            <person name="Noordeloos M.E."/>
            <person name="Ohm R.A."/>
            <person name="Ortiz-Santana B."/>
            <person name="Ovrebo C."/>
            <person name="Racz N."/>
            <person name="Riley R."/>
            <person name="Savchenko A."/>
            <person name="Shiryaev A."/>
            <person name="Soop K."/>
            <person name="Spirin V."/>
            <person name="Szebenyi C."/>
            <person name="Tomsovsky M."/>
            <person name="Tulloss R.E."/>
            <person name="Uehling J."/>
            <person name="Grigoriev I.V."/>
            <person name="Vagvolgyi C."/>
            <person name="Papp T."/>
            <person name="Martin F.M."/>
            <person name="Miettinen O."/>
            <person name="Hibbett D.S."/>
            <person name="Nagy L.G."/>
        </authorList>
    </citation>
    <scope>NUCLEOTIDE SEQUENCE [LARGE SCALE GENOMIC DNA]</scope>
    <source>
        <strain evidence="3 4">OMC1185</strain>
    </source>
</reference>
<dbReference type="InterPro" id="IPR001283">
    <property type="entry name" value="CRISP-related"/>
</dbReference>
<name>A0A5C3NHY8_9AGAM</name>
<keyword evidence="4" id="KW-1185">Reference proteome</keyword>
<dbReference type="InterPro" id="IPR014044">
    <property type="entry name" value="CAP_dom"/>
</dbReference>
<feature type="domain" description="SCP" evidence="2">
    <location>
        <begin position="172"/>
        <end position="304"/>
    </location>
</feature>
<dbReference type="SMART" id="SM00198">
    <property type="entry name" value="SCP"/>
    <property type="match status" value="1"/>
</dbReference>
<evidence type="ECO:0000313" key="4">
    <source>
        <dbReference type="Proteomes" id="UP000305948"/>
    </source>
</evidence>
<protein>
    <submittedName>
        <fullName evidence="3">PR-1-like protein</fullName>
    </submittedName>
</protein>
<proteinExistence type="predicted"/>
<dbReference type="AlphaFoldDB" id="A0A5C3NHY8"/>
<accession>A0A5C3NHY8</accession>
<dbReference type="Gene3D" id="3.40.33.10">
    <property type="entry name" value="CAP"/>
    <property type="match status" value="1"/>
</dbReference>
<dbReference type="Pfam" id="PF00188">
    <property type="entry name" value="CAP"/>
    <property type="match status" value="1"/>
</dbReference>